<evidence type="ECO:0000313" key="1">
    <source>
        <dbReference type="EMBL" id="AEJ32010.1"/>
    </source>
</evidence>
<organism evidence="1">
    <name type="scientific">Pseudomonas aeruginosa</name>
    <dbReference type="NCBI Taxonomy" id="287"/>
    <lineage>
        <taxon>Bacteria</taxon>
        <taxon>Pseudomonadati</taxon>
        <taxon>Pseudomonadota</taxon>
        <taxon>Gammaproteobacteria</taxon>
        <taxon>Pseudomonadales</taxon>
        <taxon>Pseudomonadaceae</taxon>
        <taxon>Pseudomonas</taxon>
    </lineage>
</organism>
<name>F8V255_PSEAI</name>
<gene>
    <name evidence="1" type="primary">ami</name>
</gene>
<proteinExistence type="predicted"/>
<sequence length="99" mass="10883">MANQALVEQWNALTLLAAKVLGAVERADRCESCSHGAGLISGSGWLSREGGSYAGSAERRGRRICRRRTGCCSRGGWPTRRPGGCSFRQTLRYRRVGRR</sequence>
<reference evidence="1" key="1">
    <citation type="submission" date="2011-05" db="EMBL/GenBank/DDBJ databases">
        <title>New Amikacin Resistance Gene (ami) in Pseudomonas aeruginosa Strains from Abscesses of Forest Musk Deer.</title>
        <authorList>
            <person name="Zhao K.L."/>
        </authorList>
    </citation>
    <scope>NUCLEOTIDE SEQUENCE</scope>
    <source>
        <strain evidence="1">MYL-7</strain>
        <plasmid evidence="1">unnamed</plasmid>
    </source>
</reference>
<accession>F8V255</accession>
<dbReference type="EMBL" id="JN007483">
    <property type="protein sequence ID" value="AEJ32010.1"/>
    <property type="molecule type" value="Genomic_DNA"/>
</dbReference>
<protein>
    <submittedName>
        <fullName evidence="1">Ami</fullName>
    </submittedName>
</protein>
<dbReference type="AlphaFoldDB" id="F8V255"/>
<geneLocation type="plasmid" evidence="1">
    <name>unnamed</name>
</geneLocation>
<keyword evidence="1" id="KW-0614">Plasmid</keyword>